<accession>A0A8H5HXL0</accession>
<protein>
    <recommendedName>
        <fullName evidence="8">ATP12-domain-containing protein</fullName>
    </recommendedName>
</protein>
<proteinExistence type="inferred from homology"/>
<dbReference type="Gene3D" id="3.30.2180.10">
    <property type="entry name" value="ATP12-like"/>
    <property type="match status" value="1"/>
</dbReference>
<comment type="subcellular location">
    <subcellularLocation>
        <location evidence="1">Mitochondrion</location>
    </subcellularLocation>
</comment>
<dbReference type="InterPro" id="IPR042272">
    <property type="entry name" value="ATP12_ATP_synth-F1-assembly_N"/>
</dbReference>
<reference evidence="6 7" key="1">
    <citation type="journal article" date="2020" name="ISME J.">
        <title>Uncovering the hidden diversity of litter-decomposition mechanisms in mushroom-forming fungi.</title>
        <authorList>
            <person name="Floudas D."/>
            <person name="Bentzer J."/>
            <person name="Ahren D."/>
            <person name="Johansson T."/>
            <person name="Persson P."/>
            <person name="Tunlid A."/>
        </authorList>
    </citation>
    <scope>NUCLEOTIDE SEQUENCE [LARGE SCALE GENOMIC DNA]</scope>
    <source>
        <strain evidence="6 7">CBS 406.79</strain>
    </source>
</reference>
<comment type="similarity">
    <text evidence="2">Belongs to the ATP12 family.</text>
</comment>
<dbReference type="GO" id="GO:0005739">
    <property type="term" value="C:mitochondrion"/>
    <property type="evidence" value="ECO:0007669"/>
    <property type="project" value="UniProtKB-SubCell"/>
</dbReference>
<evidence type="ECO:0000256" key="4">
    <source>
        <dbReference type="ARBA" id="ARBA00023128"/>
    </source>
</evidence>
<dbReference type="SUPFAM" id="SSF160909">
    <property type="entry name" value="ATP12-like"/>
    <property type="match status" value="1"/>
</dbReference>
<evidence type="ECO:0000313" key="7">
    <source>
        <dbReference type="Proteomes" id="UP000518752"/>
    </source>
</evidence>
<dbReference type="EMBL" id="JAACJN010000010">
    <property type="protein sequence ID" value="KAF5391273.1"/>
    <property type="molecule type" value="Genomic_DNA"/>
</dbReference>
<keyword evidence="4" id="KW-0496">Mitochondrion</keyword>
<comment type="caution">
    <text evidence="6">The sequence shown here is derived from an EMBL/GenBank/DDBJ whole genome shotgun (WGS) entry which is preliminary data.</text>
</comment>
<dbReference type="Gene3D" id="1.10.3580.10">
    <property type="entry name" value="ATP12 ATPase"/>
    <property type="match status" value="1"/>
</dbReference>
<keyword evidence="5" id="KW-0143">Chaperone</keyword>
<evidence type="ECO:0008006" key="8">
    <source>
        <dbReference type="Google" id="ProtNLM"/>
    </source>
</evidence>
<evidence type="ECO:0000256" key="3">
    <source>
        <dbReference type="ARBA" id="ARBA00022946"/>
    </source>
</evidence>
<keyword evidence="3" id="KW-0809">Transit peptide</keyword>
<dbReference type="Pfam" id="PF07542">
    <property type="entry name" value="ATP12"/>
    <property type="match status" value="1"/>
</dbReference>
<evidence type="ECO:0000256" key="1">
    <source>
        <dbReference type="ARBA" id="ARBA00004173"/>
    </source>
</evidence>
<evidence type="ECO:0000256" key="2">
    <source>
        <dbReference type="ARBA" id="ARBA00008231"/>
    </source>
</evidence>
<dbReference type="Proteomes" id="UP000518752">
    <property type="component" value="Unassembled WGS sequence"/>
</dbReference>
<dbReference type="InterPro" id="IPR011419">
    <property type="entry name" value="ATP12_ATP_synth-F1-assembly"/>
</dbReference>
<dbReference type="OrthoDB" id="5673at2759"/>
<sequence>MGYGTTATRPVSHMSGSFLRMQSVTRVFRPRSLQLRFNSSLVDGPPVTEANRAETTMKRFWTTVGIENRKDGVAITLDKRALKTPSGNVLLLPHNKRLAATLVAAEWENQNVVLKPHALPMTSLVSRAIDFFAEPNSRVDARRSLLEYLDTDTICFYQDYPEPLVTQQQAHWDPLLAWVAETYDARIEKFTSILSNSQSEDSKAKFLAAIEGFNHWEMASLERAIHATKSFIIALALVKRKLTVNQASDAARVEVNSQIERWGEVEDTHDVDFHDIRRQLGSAASLLSDA</sequence>
<evidence type="ECO:0000313" key="6">
    <source>
        <dbReference type="EMBL" id="KAF5391273.1"/>
    </source>
</evidence>
<name>A0A8H5HXL0_9AGAR</name>
<dbReference type="PANTHER" id="PTHR21013:SF10">
    <property type="entry name" value="ATP SYNTHASE MITOCHONDRIAL F1 COMPLEX ASSEMBLY FACTOR 2"/>
    <property type="match status" value="1"/>
</dbReference>
<gene>
    <name evidence="6" type="ORF">D9757_001963</name>
</gene>
<dbReference type="InterPro" id="IPR023335">
    <property type="entry name" value="ATP12_ortho_dom_sf"/>
</dbReference>
<dbReference type="GO" id="GO:0033615">
    <property type="term" value="P:mitochondrial proton-transporting ATP synthase complex assembly"/>
    <property type="evidence" value="ECO:0007669"/>
    <property type="project" value="TreeGrafter"/>
</dbReference>
<evidence type="ECO:0000256" key="5">
    <source>
        <dbReference type="ARBA" id="ARBA00023186"/>
    </source>
</evidence>
<dbReference type="PANTHER" id="PTHR21013">
    <property type="entry name" value="ATP SYNTHASE MITOCHONDRIAL F1 COMPLEX ASSEMBLY FACTOR 2/ATP12 PROTEIN, MITOCHONDRIAL PRECURSOR"/>
    <property type="match status" value="1"/>
</dbReference>
<keyword evidence="7" id="KW-1185">Reference proteome</keyword>
<dbReference type="AlphaFoldDB" id="A0A8H5HXL0"/>
<organism evidence="6 7">
    <name type="scientific">Collybiopsis confluens</name>
    <dbReference type="NCBI Taxonomy" id="2823264"/>
    <lineage>
        <taxon>Eukaryota</taxon>
        <taxon>Fungi</taxon>
        <taxon>Dikarya</taxon>
        <taxon>Basidiomycota</taxon>
        <taxon>Agaricomycotina</taxon>
        <taxon>Agaricomycetes</taxon>
        <taxon>Agaricomycetidae</taxon>
        <taxon>Agaricales</taxon>
        <taxon>Marasmiineae</taxon>
        <taxon>Omphalotaceae</taxon>
        <taxon>Collybiopsis</taxon>
    </lineage>
</organism>